<dbReference type="Proteomes" id="UP000030693">
    <property type="component" value="Unassembled WGS sequence"/>
</dbReference>
<protein>
    <submittedName>
        <fullName evidence="2">Uncharacterized protein</fullName>
    </submittedName>
</protein>
<dbReference type="STRING" id="691883.A0A058Z5X7"/>
<dbReference type="AlphaFoldDB" id="A0A058Z5X7"/>
<keyword evidence="3" id="KW-1185">Reference proteome</keyword>
<feature type="compositionally biased region" description="Low complexity" evidence="1">
    <location>
        <begin position="173"/>
        <end position="193"/>
    </location>
</feature>
<evidence type="ECO:0000256" key="1">
    <source>
        <dbReference type="SAM" id="MobiDB-lite"/>
    </source>
</evidence>
<evidence type="ECO:0000313" key="2">
    <source>
        <dbReference type="EMBL" id="KCV69675.1"/>
    </source>
</evidence>
<feature type="compositionally biased region" description="Low complexity" evidence="1">
    <location>
        <begin position="112"/>
        <end position="123"/>
    </location>
</feature>
<feature type="region of interest" description="Disordered" evidence="1">
    <location>
        <begin position="101"/>
        <end position="236"/>
    </location>
</feature>
<reference evidence="2" key="1">
    <citation type="submission" date="2013-04" db="EMBL/GenBank/DDBJ databases">
        <title>The Genome Sequence of Fonticula alba ATCC 38817.</title>
        <authorList>
            <consortium name="The Broad Institute Genomics Platform"/>
            <person name="Russ C."/>
            <person name="Cuomo C."/>
            <person name="Burger G."/>
            <person name="Gray M.W."/>
            <person name="Holland P.W.H."/>
            <person name="King N."/>
            <person name="Lang F.B.F."/>
            <person name="Roger A.J."/>
            <person name="Ruiz-Trillo I."/>
            <person name="Brown M."/>
            <person name="Walker B."/>
            <person name="Young S."/>
            <person name="Zeng Q."/>
            <person name="Gargeya S."/>
            <person name="Fitzgerald M."/>
            <person name="Haas B."/>
            <person name="Abouelleil A."/>
            <person name="Allen A.W."/>
            <person name="Alvarado L."/>
            <person name="Arachchi H.M."/>
            <person name="Berlin A.M."/>
            <person name="Chapman S.B."/>
            <person name="Gainer-Dewar J."/>
            <person name="Goldberg J."/>
            <person name="Griggs A."/>
            <person name="Gujja S."/>
            <person name="Hansen M."/>
            <person name="Howarth C."/>
            <person name="Imamovic A."/>
            <person name="Ireland A."/>
            <person name="Larimer J."/>
            <person name="McCowan C."/>
            <person name="Murphy C."/>
            <person name="Pearson M."/>
            <person name="Poon T.W."/>
            <person name="Priest M."/>
            <person name="Roberts A."/>
            <person name="Saif S."/>
            <person name="Shea T."/>
            <person name="Sisk P."/>
            <person name="Sykes S."/>
            <person name="Wortman J."/>
            <person name="Nusbaum C."/>
            <person name="Birren B."/>
        </authorList>
    </citation>
    <scope>NUCLEOTIDE SEQUENCE [LARGE SCALE GENOMIC DNA]</scope>
    <source>
        <strain evidence="2">ATCC 38817</strain>
    </source>
</reference>
<feature type="region of interest" description="Disordered" evidence="1">
    <location>
        <begin position="57"/>
        <end position="80"/>
    </location>
</feature>
<organism evidence="2">
    <name type="scientific">Fonticula alba</name>
    <name type="common">Slime mold</name>
    <dbReference type="NCBI Taxonomy" id="691883"/>
    <lineage>
        <taxon>Eukaryota</taxon>
        <taxon>Rotosphaerida</taxon>
        <taxon>Fonticulaceae</taxon>
        <taxon>Fonticula</taxon>
    </lineage>
</organism>
<dbReference type="GeneID" id="20528809"/>
<dbReference type="EMBL" id="KB932206">
    <property type="protein sequence ID" value="KCV69675.1"/>
    <property type="molecule type" value="Genomic_DNA"/>
</dbReference>
<feature type="compositionally biased region" description="Pro residues" evidence="1">
    <location>
        <begin position="124"/>
        <end position="137"/>
    </location>
</feature>
<evidence type="ECO:0000313" key="3">
    <source>
        <dbReference type="Proteomes" id="UP000030693"/>
    </source>
</evidence>
<sequence length="354" mass="35212">MSCRSSSGVTTHLISDLHSRLQLVEQECIAPAGGCLAQAALLSHEGTVLWASPLAQHMQASPSPPGSASGHQPPGVASTRLSSLTQPGILFPQYPGLCPDGGPAAGAPPPGASAVCPGPTDPAAGPPASGPHPPGPGRPKSAPGGRSSSHPPAGGSPGMSVASPPAPPPLPPSGGRSLSSPGPGAGSTSSPFSTLSRGFNLGARRSKKNKSTALAIGQPGHGKPNKGGISPPPAAVGPGGLARLGLSPDVPVDPVQGWFMPLNAELVVLLHGSVIQLAKCLGALHAPSLLLSGHRHILIGFDLSIGILVLLVSSSAHSLQCPDVTDEDMFTLGASVSGYLDSIRILLEGLTRVH</sequence>
<dbReference type="RefSeq" id="XP_009496240.1">
    <property type="nucleotide sequence ID" value="XM_009497965.1"/>
</dbReference>
<feature type="compositionally biased region" description="Low complexity" evidence="1">
    <location>
        <begin position="138"/>
        <end position="163"/>
    </location>
</feature>
<feature type="compositionally biased region" description="Low complexity" evidence="1">
    <location>
        <begin position="66"/>
        <end position="75"/>
    </location>
</feature>
<proteinExistence type="predicted"/>
<gene>
    <name evidence="2" type="ORF">H696_04084</name>
</gene>
<name>A0A058Z5X7_FONAL</name>
<accession>A0A058Z5X7</accession>